<evidence type="ECO:0000256" key="3">
    <source>
        <dbReference type="ARBA" id="ARBA00022989"/>
    </source>
</evidence>
<feature type="transmembrane region" description="Helical" evidence="6">
    <location>
        <begin position="54"/>
        <end position="74"/>
    </location>
</feature>
<comment type="caution">
    <text evidence="7">The sequence shown here is derived from an EMBL/GenBank/DDBJ whole genome shotgun (WGS) entry which is preliminary data.</text>
</comment>
<evidence type="ECO:0000256" key="4">
    <source>
        <dbReference type="ARBA" id="ARBA00023136"/>
    </source>
</evidence>
<dbReference type="Pfam" id="PF05105">
    <property type="entry name" value="Phage_holin_4_1"/>
    <property type="match status" value="1"/>
</dbReference>
<evidence type="ECO:0000256" key="6">
    <source>
        <dbReference type="SAM" id="Phobius"/>
    </source>
</evidence>
<organism evidence="7 8">
    <name type="scientific">Limosilactobacillus reuteri</name>
    <name type="common">Lactobacillus reuteri</name>
    <dbReference type="NCBI Taxonomy" id="1598"/>
    <lineage>
        <taxon>Bacteria</taxon>
        <taxon>Bacillati</taxon>
        <taxon>Bacillota</taxon>
        <taxon>Bacilli</taxon>
        <taxon>Lactobacillales</taxon>
        <taxon>Lactobacillaceae</taxon>
        <taxon>Limosilactobacillus</taxon>
    </lineage>
</organism>
<keyword evidence="2 6" id="KW-0812">Transmembrane</keyword>
<dbReference type="Proteomes" id="UP000216681">
    <property type="component" value="Unassembled WGS sequence"/>
</dbReference>
<evidence type="ECO:0000256" key="2">
    <source>
        <dbReference type="ARBA" id="ARBA00022692"/>
    </source>
</evidence>
<name>A0AB73QHU5_LIMRT</name>
<dbReference type="InterPro" id="IPR006480">
    <property type="entry name" value="Phage_holin_4_1"/>
</dbReference>
<keyword evidence="3 6" id="KW-1133">Transmembrane helix</keyword>
<reference evidence="7 8" key="2">
    <citation type="submission" date="2017-09" db="EMBL/GenBank/DDBJ databases">
        <title>Tripartite evolution among Lactobacillus johnsonii, Lactobacillus taiwanensis, Lactobacillus reuteri and their rodent host.</title>
        <authorList>
            <person name="Wang T."/>
            <person name="Knowles S."/>
            <person name="Cheng C."/>
        </authorList>
    </citation>
    <scope>NUCLEOTIDE SEQUENCE [LARGE SCALE GENOMIC DNA]</scope>
    <source>
        <strain evidence="7 8">105n</strain>
    </source>
</reference>
<dbReference type="GO" id="GO:0016020">
    <property type="term" value="C:membrane"/>
    <property type="evidence" value="ECO:0007669"/>
    <property type="project" value="UniProtKB-SubCell"/>
</dbReference>
<reference evidence="7 8" key="1">
    <citation type="submission" date="2017-05" db="EMBL/GenBank/DDBJ databases">
        <authorList>
            <person name="Lin X.B."/>
            <person name="Stothard P."/>
            <person name="Tasseva G."/>
            <person name="Walter J."/>
        </authorList>
    </citation>
    <scope>NUCLEOTIDE SEQUENCE [LARGE SCALE GENOMIC DNA]</scope>
    <source>
        <strain evidence="7 8">105n</strain>
    </source>
</reference>
<evidence type="ECO:0000313" key="7">
    <source>
        <dbReference type="EMBL" id="OYS95703.1"/>
    </source>
</evidence>
<keyword evidence="4 6" id="KW-0472">Membrane</keyword>
<gene>
    <name evidence="7" type="ORF">CBG15_01030</name>
</gene>
<dbReference type="NCBIfam" id="TIGR01593">
    <property type="entry name" value="holin_tox_secr"/>
    <property type="match status" value="1"/>
</dbReference>
<accession>A0AB73QHU5</accession>
<sequence length="129" mass="14986">MYLRRNNIMIKIIFEYYLGGIDDLLYCLLIFIVVNYLTHILFAIDKHNFSIKALFHVLLCKIAILILVSTTHILDVHLLKSGTKIRNYTIIFYISKELITLLKIISKIGVPIPEILKKVIKCLINNTKL</sequence>
<evidence type="ECO:0000256" key="5">
    <source>
        <dbReference type="ARBA" id="ARBA00023600"/>
    </source>
</evidence>
<comment type="similarity">
    <text evidence="5">Belongs to the bacteriophage holin family. Cp-1 holin subfamily.</text>
</comment>
<evidence type="ECO:0000256" key="1">
    <source>
        <dbReference type="ARBA" id="ARBA00004141"/>
    </source>
</evidence>
<comment type="subcellular location">
    <subcellularLocation>
        <location evidence="1">Membrane</location>
        <topology evidence="1">Multi-pass membrane protein</topology>
    </subcellularLocation>
</comment>
<dbReference type="EMBL" id="NGPX01000006">
    <property type="protein sequence ID" value="OYS95703.1"/>
    <property type="molecule type" value="Genomic_DNA"/>
</dbReference>
<evidence type="ECO:0008006" key="9">
    <source>
        <dbReference type="Google" id="ProtNLM"/>
    </source>
</evidence>
<evidence type="ECO:0000313" key="8">
    <source>
        <dbReference type="Proteomes" id="UP000216681"/>
    </source>
</evidence>
<feature type="transmembrane region" description="Helical" evidence="6">
    <location>
        <begin position="21"/>
        <end position="42"/>
    </location>
</feature>
<proteinExistence type="inferred from homology"/>
<dbReference type="AlphaFoldDB" id="A0AB73QHU5"/>
<protein>
    <recommendedName>
        <fullName evidence="9">Holin</fullName>
    </recommendedName>
</protein>